<gene>
    <name evidence="2" type="ORF">AYBTSS11_LOCUS19507</name>
</gene>
<keyword evidence="3" id="KW-1185">Reference proteome</keyword>
<reference evidence="2" key="1">
    <citation type="submission" date="2023-10" db="EMBL/GenBank/DDBJ databases">
        <authorList>
            <person name="Domelevo Entfellner J.-B."/>
        </authorList>
    </citation>
    <scope>NUCLEOTIDE SEQUENCE</scope>
</reference>
<accession>A0AA86VZC0</accession>
<feature type="region of interest" description="Disordered" evidence="1">
    <location>
        <begin position="1"/>
        <end position="20"/>
    </location>
</feature>
<sequence length="100" mass="11321">MKRPLPEQWEATGDTGGPAVHSLQRTSFGITRVVTQVEGPCAVQELDFVQYRSMSFRPHQTLSRKIEIEMFHPSRRRAPWDRTDAPFPSLRVVGRPGCGS</sequence>
<protein>
    <submittedName>
        <fullName evidence="2">Uncharacterized protein</fullName>
    </submittedName>
</protein>
<evidence type="ECO:0000313" key="3">
    <source>
        <dbReference type="Proteomes" id="UP001189624"/>
    </source>
</evidence>
<organism evidence="2 3">
    <name type="scientific">Sphenostylis stenocarpa</name>
    <dbReference type="NCBI Taxonomy" id="92480"/>
    <lineage>
        <taxon>Eukaryota</taxon>
        <taxon>Viridiplantae</taxon>
        <taxon>Streptophyta</taxon>
        <taxon>Embryophyta</taxon>
        <taxon>Tracheophyta</taxon>
        <taxon>Spermatophyta</taxon>
        <taxon>Magnoliopsida</taxon>
        <taxon>eudicotyledons</taxon>
        <taxon>Gunneridae</taxon>
        <taxon>Pentapetalae</taxon>
        <taxon>rosids</taxon>
        <taxon>fabids</taxon>
        <taxon>Fabales</taxon>
        <taxon>Fabaceae</taxon>
        <taxon>Papilionoideae</taxon>
        <taxon>50 kb inversion clade</taxon>
        <taxon>NPAAA clade</taxon>
        <taxon>indigoferoid/millettioid clade</taxon>
        <taxon>Phaseoleae</taxon>
        <taxon>Sphenostylis</taxon>
    </lineage>
</organism>
<evidence type="ECO:0000256" key="1">
    <source>
        <dbReference type="SAM" id="MobiDB-lite"/>
    </source>
</evidence>
<dbReference type="Gramene" id="rna-AYBTSS11_LOCUS19507">
    <property type="protein sequence ID" value="CAJ1962932.1"/>
    <property type="gene ID" value="gene-AYBTSS11_LOCUS19507"/>
</dbReference>
<name>A0AA86VZC0_9FABA</name>
<evidence type="ECO:0000313" key="2">
    <source>
        <dbReference type="EMBL" id="CAJ1962932.1"/>
    </source>
</evidence>
<proteinExistence type="predicted"/>
<dbReference type="AlphaFoldDB" id="A0AA86VZC0"/>
<dbReference type="EMBL" id="OY731403">
    <property type="protein sequence ID" value="CAJ1962932.1"/>
    <property type="molecule type" value="Genomic_DNA"/>
</dbReference>
<dbReference type="Proteomes" id="UP001189624">
    <property type="component" value="Chromosome 6"/>
</dbReference>